<protein>
    <submittedName>
        <fullName evidence="1">Uncharacterized protein</fullName>
    </submittedName>
</protein>
<dbReference type="RefSeq" id="WP_133732604.1">
    <property type="nucleotide sequence ID" value="NZ_CP140255.1"/>
</dbReference>
<dbReference type="EMBL" id="CP140255">
    <property type="protein sequence ID" value="WQH10864.1"/>
    <property type="molecule type" value="Genomic_DNA"/>
</dbReference>
<proteinExistence type="predicted"/>
<name>A0ABZ0YH41_9GAMM</name>
<accession>A0ABZ0YH41</accession>
<keyword evidence="2" id="KW-1185">Reference proteome</keyword>
<sequence>MSMHEFEDLVEMSVNCLDQAGEHGSFEQRSLFWNLYQFQESWDTGFTHLRVIDTLLKHRFVYQFNIEQHPEYSAHKAFFDSIQDFTFVNLHPEEKWHSQTNPAAGYVKPPHLFCDAGSLLWQRFVDLGVLTGNEALPPAAIDIVDMVKEVMIAAAAQNDRELISIWYTALGVHLWSTCSEEEQEDVKKKPSLEVIRAIVQEKKALEIDPGYGFLVQPTPDLIEEDPFLSEWFQISEE</sequence>
<reference evidence="1 2" key="1">
    <citation type="submission" date="2023-11" db="EMBL/GenBank/DDBJ databases">
        <title>MicrobeMod: A computational toolkit for identifying prokaryotic methylation and restriction-modification with nanopore sequencing.</title>
        <authorList>
            <person name="Crits-Christoph A."/>
            <person name="Kang S.C."/>
            <person name="Lee H."/>
            <person name="Ostrov N."/>
        </authorList>
    </citation>
    <scope>NUCLEOTIDE SEQUENCE [LARGE SCALE GENOMIC DNA]</scope>
    <source>
        <strain evidence="1 2">ATCC BAA-805</strain>
    </source>
</reference>
<dbReference type="Proteomes" id="UP001324794">
    <property type="component" value="Chromosome"/>
</dbReference>
<evidence type="ECO:0000313" key="1">
    <source>
        <dbReference type="EMBL" id="WQH10864.1"/>
    </source>
</evidence>
<evidence type="ECO:0000313" key="2">
    <source>
        <dbReference type="Proteomes" id="UP001324794"/>
    </source>
</evidence>
<organism evidence="1 2">
    <name type="scientific">Vreelandella neptunia</name>
    <dbReference type="NCBI Taxonomy" id="115551"/>
    <lineage>
        <taxon>Bacteria</taxon>
        <taxon>Pseudomonadati</taxon>
        <taxon>Pseudomonadota</taxon>
        <taxon>Gammaproteobacteria</taxon>
        <taxon>Oceanospirillales</taxon>
        <taxon>Halomonadaceae</taxon>
        <taxon>Vreelandella</taxon>
    </lineage>
</organism>
<gene>
    <name evidence="1" type="ORF">SR894_11855</name>
</gene>